<evidence type="ECO:0000256" key="7">
    <source>
        <dbReference type="ARBA" id="ARBA00023139"/>
    </source>
</evidence>
<dbReference type="InterPro" id="IPR000527">
    <property type="entry name" value="Flag_Lring"/>
</dbReference>
<protein>
    <recommendedName>
        <fullName evidence="11">Flagellar L-ring protein</fullName>
    </recommendedName>
    <alternativeName>
        <fullName evidence="11">Basal body L-ring protein</fullName>
    </alternativeName>
</protein>
<evidence type="ECO:0000256" key="2">
    <source>
        <dbReference type="ARBA" id="ARBA00004635"/>
    </source>
</evidence>
<dbReference type="GO" id="GO:0071973">
    <property type="term" value="P:bacterial-type flagellum-dependent cell motility"/>
    <property type="evidence" value="ECO:0007669"/>
    <property type="project" value="InterPro"/>
</dbReference>
<comment type="subunit">
    <text evidence="4 11">The basal body constitutes a major portion of the flagellar organelle and consists of four rings (L,P,S, and M) mounted on a central rod.</text>
</comment>
<dbReference type="STRING" id="430453.SAMN04487962_101112"/>
<keyword evidence="13" id="KW-1185">Reference proteome</keyword>
<dbReference type="PANTHER" id="PTHR34933:SF1">
    <property type="entry name" value="FLAGELLAR L-RING PROTEIN"/>
    <property type="match status" value="1"/>
</dbReference>
<keyword evidence="10" id="KW-0449">Lipoprotein</keyword>
<keyword evidence="8 11" id="KW-0975">Bacterial flagellum</keyword>
<evidence type="ECO:0000256" key="5">
    <source>
        <dbReference type="ARBA" id="ARBA00022729"/>
    </source>
</evidence>
<keyword evidence="7" id="KW-0564">Palmitate</keyword>
<keyword evidence="12" id="KW-0966">Cell projection</keyword>
<dbReference type="EMBL" id="FOHZ01000001">
    <property type="protein sequence ID" value="SES67144.1"/>
    <property type="molecule type" value="Genomic_DNA"/>
</dbReference>
<proteinExistence type="inferred from homology"/>
<evidence type="ECO:0000256" key="4">
    <source>
        <dbReference type="ARBA" id="ARBA00011439"/>
    </source>
</evidence>
<comment type="function">
    <text evidence="1 11">Assembles around the rod to form the L-ring and probably protects the motor/basal body from shearing forces during rotation.</text>
</comment>
<dbReference type="PANTHER" id="PTHR34933">
    <property type="entry name" value="FLAGELLAR L-RING PROTEIN"/>
    <property type="match status" value="1"/>
</dbReference>
<comment type="similarity">
    <text evidence="3 11">Belongs to the FlgH family.</text>
</comment>
<evidence type="ECO:0000256" key="3">
    <source>
        <dbReference type="ARBA" id="ARBA00006929"/>
    </source>
</evidence>
<evidence type="ECO:0000256" key="8">
    <source>
        <dbReference type="ARBA" id="ARBA00023143"/>
    </source>
</evidence>
<gene>
    <name evidence="11" type="primary">flgH</name>
    <name evidence="12" type="ORF">SAMN04487962_101112</name>
</gene>
<dbReference type="GO" id="GO:0003774">
    <property type="term" value="F:cytoskeletal motor activity"/>
    <property type="evidence" value="ECO:0007669"/>
    <property type="project" value="InterPro"/>
</dbReference>
<evidence type="ECO:0000256" key="9">
    <source>
        <dbReference type="ARBA" id="ARBA00023237"/>
    </source>
</evidence>
<keyword evidence="6 11" id="KW-0472">Membrane</keyword>
<dbReference type="Proteomes" id="UP000198762">
    <property type="component" value="Unassembled WGS sequence"/>
</dbReference>
<keyword evidence="9 11" id="KW-0998">Cell outer membrane</keyword>
<dbReference type="HAMAP" id="MF_00415">
    <property type="entry name" value="FlgH"/>
    <property type="match status" value="1"/>
</dbReference>
<organism evidence="12 13">
    <name type="scientific">Marinobacter segnicrescens</name>
    <dbReference type="NCBI Taxonomy" id="430453"/>
    <lineage>
        <taxon>Bacteria</taxon>
        <taxon>Pseudomonadati</taxon>
        <taxon>Pseudomonadota</taxon>
        <taxon>Gammaproteobacteria</taxon>
        <taxon>Pseudomonadales</taxon>
        <taxon>Marinobacteraceae</taxon>
        <taxon>Marinobacter</taxon>
    </lineage>
</organism>
<comment type="subcellular location">
    <subcellularLocation>
        <location evidence="11">Cell outer membrane</location>
    </subcellularLocation>
    <subcellularLocation>
        <location evidence="11">Bacterial flagellum basal body</location>
    </subcellularLocation>
    <subcellularLocation>
        <location evidence="2">Membrane</location>
        <topology evidence="2">Lipid-anchor</topology>
    </subcellularLocation>
</comment>
<evidence type="ECO:0000313" key="13">
    <source>
        <dbReference type="Proteomes" id="UP000198762"/>
    </source>
</evidence>
<evidence type="ECO:0000256" key="10">
    <source>
        <dbReference type="ARBA" id="ARBA00023288"/>
    </source>
</evidence>
<keyword evidence="12" id="KW-0282">Flagellum</keyword>
<keyword evidence="5" id="KW-0732">Signal</keyword>
<dbReference type="GO" id="GO:0009427">
    <property type="term" value="C:bacterial-type flagellum basal body, distal rod, L ring"/>
    <property type="evidence" value="ECO:0007669"/>
    <property type="project" value="InterPro"/>
</dbReference>
<dbReference type="NCBIfam" id="NF001304">
    <property type="entry name" value="PRK00249.1-4"/>
    <property type="match status" value="1"/>
</dbReference>
<evidence type="ECO:0000256" key="1">
    <source>
        <dbReference type="ARBA" id="ARBA00002591"/>
    </source>
</evidence>
<keyword evidence="12" id="KW-0969">Cilium</keyword>
<evidence type="ECO:0000313" key="12">
    <source>
        <dbReference type="EMBL" id="SES67144.1"/>
    </source>
</evidence>
<accession>A0A1H9YDU9</accession>
<dbReference type="Pfam" id="PF02107">
    <property type="entry name" value="FlgH"/>
    <property type="match status" value="1"/>
</dbReference>
<sequence>MVDRLMSMTVHPNKSASSTARSALGAALVMVLALLQGCQSMTRERPVPNDPAYAPVRAEAMVRREPHTGSIYQNSRNYSLYGDSTALNVGDILTVTLQESTSASKNAESSITKDTEIGLGTPSFFGRNFERLGGSVNSERDFEGQAEADQSNSLAGSITVTVTEVLPNGVLHIRGEKWLSLTNGDEYIRVSGLVRPQDISPDNTVSSQRIADARLAYGGTGDFDQANQPGWLTRFFNSEWWPL</sequence>
<name>A0A1H9YDU9_9GAMM</name>
<dbReference type="AlphaFoldDB" id="A0A1H9YDU9"/>
<dbReference type="GO" id="GO:0009279">
    <property type="term" value="C:cell outer membrane"/>
    <property type="evidence" value="ECO:0007669"/>
    <property type="project" value="UniProtKB-SubCell"/>
</dbReference>
<dbReference type="PRINTS" id="PR01008">
    <property type="entry name" value="FLGLRINGFLGH"/>
</dbReference>
<reference evidence="13" key="1">
    <citation type="submission" date="2016-10" db="EMBL/GenBank/DDBJ databases">
        <authorList>
            <person name="Varghese N."/>
            <person name="Submissions S."/>
        </authorList>
    </citation>
    <scope>NUCLEOTIDE SEQUENCE [LARGE SCALE GENOMIC DNA]</scope>
    <source>
        <strain evidence="13">CGMCC 1.6489</strain>
    </source>
</reference>
<evidence type="ECO:0000256" key="11">
    <source>
        <dbReference type="HAMAP-Rule" id="MF_00415"/>
    </source>
</evidence>
<evidence type="ECO:0000256" key="6">
    <source>
        <dbReference type="ARBA" id="ARBA00023136"/>
    </source>
</evidence>